<dbReference type="EMBL" id="VRLW01000001">
    <property type="protein sequence ID" value="KAA1260334.1"/>
    <property type="molecule type" value="Genomic_DNA"/>
</dbReference>
<evidence type="ECO:0000256" key="10">
    <source>
        <dbReference type="ARBA" id="ARBA00023163"/>
    </source>
</evidence>
<evidence type="ECO:0000256" key="2">
    <source>
        <dbReference type="ARBA" id="ARBA00007871"/>
    </source>
</evidence>
<dbReference type="Gene3D" id="1.10.60.10">
    <property type="entry name" value="Iron dependent repressor, metal binding and dimerisation domain"/>
    <property type="match status" value="1"/>
</dbReference>
<accession>A0A5B1CLW7</accession>
<dbReference type="Gene3D" id="1.10.10.10">
    <property type="entry name" value="Winged helix-like DNA-binding domain superfamily/Winged helix DNA-binding domain"/>
    <property type="match status" value="1"/>
</dbReference>
<evidence type="ECO:0000259" key="14">
    <source>
        <dbReference type="PROSITE" id="PS50944"/>
    </source>
</evidence>
<evidence type="ECO:0000313" key="15">
    <source>
        <dbReference type="EMBL" id="KAA1260334.1"/>
    </source>
</evidence>
<reference evidence="15 16" key="1">
    <citation type="submission" date="2019-08" db="EMBL/GenBank/DDBJ databases">
        <title>Deep-cultivation of Planctomycetes and their phenomic and genomic characterization uncovers novel biology.</title>
        <authorList>
            <person name="Wiegand S."/>
            <person name="Jogler M."/>
            <person name="Boedeker C."/>
            <person name="Pinto D."/>
            <person name="Vollmers J."/>
            <person name="Rivas-Marin E."/>
            <person name="Kohn T."/>
            <person name="Peeters S.H."/>
            <person name="Heuer A."/>
            <person name="Rast P."/>
            <person name="Oberbeckmann S."/>
            <person name="Bunk B."/>
            <person name="Jeske O."/>
            <person name="Meyerdierks A."/>
            <person name="Storesund J.E."/>
            <person name="Kallscheuer N."/>
            <person name="Luecker S."/>
            <person name="Lage O.M."/>
            <person name="Pohl T."/>
            <person name="Merkel B.J."/>
            <person name="Hornburger P."/>
            <person name="Mueller R.-W."/>
            <person name="Bruemmer F."/>
            <person name="Labrenz M."/>
            <person name="Spormann A.M."/>
            <person name="Op Den Camp H."/>
            <person name="Overmann J."/>
            <person name="Amann R."/>
            <person name="Jetten M.S.M."/>
            <person name="Mascher T."/>
            <person name="Medema M.H."/>
            <person name="Devos D.P."/>
            <person name="Kaster A.-K."/>
            <person name="Ovreas L."/>
            <person name="Rohde M."/>
            <person name="Galperin M.Y."/>
            <person name="Jogler C."/>
        </authorList>
    </citation>
    <scope>NUCLEOTIDE SEQUENCE [LARGE SCALE GENOMIC DNA]</scope>
    <source>
        <strain evidence="15 16">LF1</strain>
    </source>
</reference>
<proteinExistence type="inferred from homology"/>
<dbReference type="AlphaFoldDB" id="A0A5B1CLW7"/>
<keyword evidence="5" id="KW-0963">Cytoplasm</keyword>
<dbReference type="GO" id="GO:0046983">
    <property type="term" value="F:protein dimerization activity"/>
    <property type="evidence" value="ECO:0007669"/>
    <property type="project" value="InterPro"/>
</dbReference>
<comment type="subcellular location">
    <subcellularLocation>
        <location evidence="1">Cytoplasm</location>
    </subcellularLocation>
</comment>
<evidence type="ECO:0000313" key="16">
    <source>
        <dbReference type="Proteomes" id="UP000322699"/>
    </source>
</evidence>
<keyword evidence="9" id="KW-0010">Activator</keyword>
<dbReference type="InterPro" id="IPR050536">
    <property type="entry name" value="DtxR_MntR_Metal-Reg"/>
</dbReference>
<dbReference type="GO" id="GO:0003677">
    <property type="term" value="F:DNA binding"/>
    <property type="evidence" value="ECO:0007669"/>
    <property type="project" value="UniProtKB-KW"/>
</dbReference>
<name>A0A5B1CLW7_9BACT</name>
<feature type="domain" description="HTH dtxR-type" evidence="14">
    <location>
        <begin position="54"/>
        <end position="115"/>
    </location>
</feature>
<keyword evidence="10" id="KW-0804">Transcription</keyword>
<dbReference type="SUPFAM" id="SSF46785">
    <property type="entry name" value="Winged helix' DNA-binding domain"/>
    <property type="match status" value="1"/>
</dbReference>
<comment type="function">
    <text evidence="12">In the presence of manganese, represses expression of mntH and mntS. Up-regulates expression of mntP.</text>
</comment>
<evidence type="ECO:0000256" key="4">
    <source>
        <dbReference type="ARBA" id="ARBA00022386"/>
    </source>
</evidence>
<dbReference type="InterPro" id="IPR022689">
    <property type="entry name" value="Iron_dep_repressor"/>
</dbReference>
<comment type="subunit">
    <text evidence="3">Homodimer.</text>
</comment>
<evidence type="ECO:0000256" key="3">
    <source>
        <dbReference type="ARBA" id="ARBA00011738"/>
    </source>
</evidence>
<dbReference type="GO" id="GO:0046914">
    <property type="term" value="F:transition metal ion binding"/>
    <property type="evidence" value="ECO:0007669"/>
    <property type="project" value="InterPro"/>
</dbReference>
<dbReference type="PANTHER" id="PTHR33238">
    <property type="entry name" value="IRON (METAL) DEPENDENT REPRESSOR, DTXR FAMILY"/>
    <property type="match status" value="1"/>
</dbReference>
<evidence type="ECO:0000256" key="11">
    <source>
        <dbReference type="ARBA" id="ARBA00023211"/>
    </source>
</evidence>
<dbReference type="Pfam" id="PF02742">
    <property type="entry name" value="Fe_dep_repr_C"/>
    <property type="match status" value="1"/>
</dbReference>
<dbReference type="GO" id="GO:0005737">
    <property type="term" value="C:cytoplasm"/>
    <property type="evidence" value="ECO:0007669"/>
    <property type="project" value="UniProtKB-SubCell"/>
</dbReference>
<keyword evidence="8" id="KW-0238">DNA-binding</keyword>
<evidence type="ECO:0000256" key="6">
    <source>
        <dbReference type="ARBA" id="ARBA00022491"/>
    </source>
</evidence>
<dbReference type="Proteomes" id="UP000322699">
    <property type="component" value="Unassembled WGS sequence"/>
</dbReference>
<dbReference type="NCBIfam" id="NF008273">
    <property type="entry name" value="PRK11050.1"/>
    <property type="match status" value="1"/>
</dbReference>
<dbReference type="SMART" id="SM00529">
    <property type="entry name" value="HTH_DTXR"/>
    <property type="match status" value="1"/>
</dbReference>
<dbReference type="PANTHER" id="PTHR33238:SF11">
    <property type="entry name" value="TRANSCRIPTIONAL REGULATOR MNTR"/>
    <property type="match status" value="1"/>
</dbReference>
<keyword evidence="11" id="KW-0464">Manganese</keyword>
<evidence type="ECO:0000256" key="13">
    <source>
        <dbReference type="ARBA" id="ARBA00032593"/>
    </source>
</evidence>
<evidence type="ECO:0000256" key="7">
    <source>
        <dbReference type="ARBA" id="ARBA00023015"/>
    </source>
</evidence>
<comment type="similarity">
    <text evidence="2">Belongs to the DtxR/MntR family.</text>
</comment>
<gene>
    <name evidence="15" type="primary">mntR</name>
    <name evidence="15" type="ORF">LF1_28730</name>
</gene>
<evidence type="ECO:0000256" key="8">
    <source>
        <dbReference type="ARBA" id="ARBA00023125"/>
    </source>
</evidence>
<keyword evidence="6" id="KW-0678">Repressor</keyword>
<dbReference type="InterPro" id="IPR001367">
    <property type="entry name" value="Fe_dep_repressor"/>
</dbReference>
<dbReference type="Pfam" id="PF01325">
    <property type="entry name" value="Fe_dep_repress"/>
    <property type="match status" value="1"/>
</dbReference>
<comment type="caution">
    <text evidence="15">The sequence shown here is derived from an EMBL/GenBank/DDBJ whole genome shotgun (WGS) entry which is preliminary data.</text>
</comment>
<evidence type="ECO:0000256" key="9">
    <source>
        <dbReference type="ARBA" id="ARBA00023159"/>
    </source>
</evidence>
<keyword evidence="16" id="KW-1185">Reference proteome</keyword>
<dbReference type="GO" id="GO:0003700">
    <property type="term" value="F:DNA-binding transcription factor activity"/>
    <property type="evidence" value="ECO:0007669"/>
    <property type="project" value="InterPro"/>
</dbReference>
<evidence type="ECO:0000256" key="1">
    <source>
        <dbReference type="ARBA" id="ARBA00004496"/>
    </source>
</evidence>
<dbReference type="InterPro" id="IPR036388">
    <property type="entry name" value="WH-like_DNA-bd_sf"/>
</dbReference>
<dbReference type="InterPro" id="IPR036390">
    <property type="entry name" value="WH_DNA-bd_sf"/>
</dbReference>
<keyword evidence="7" id="KW-0805">Transcription regulation</keyword>
<dbReference type="PROSITE" id="PS50944">
    <property type="entry name" value="HTH_DTXR"/>
    <property type="match status" value="1"/>
</dbReference>
<organism evidence="15 16">
    <name type="scientific">Rubripirellula obstinata</name>
    <dbReference type="NCBI Taxonomy" id="406547"/>
    <lineage>
        <taxon>Bacteria</taxon>
        <taxon>Pseudomonadati</taxon>
        <taxon>Planctomycetota</taxon>
        <taxon>Planctomycetia</taxon>
        <taxon>Pirellulales</taxon>
        <taxon>Pirellulaceae</taxon>
        <taxon>Rubripirellula</taxon>
    </lineage>
</organism>
<evidence type="ECO:0000256" key="5">
    <source>
        <dbReference type="ARBA" id="ARBA00022490"/>
    </source>
</evidence>
<dbReference type="InterPro" id="IPR022687">
    <property type="entry name" value="HTH_DTXR"/>
</dbReference>
<sequence length="175" mass="19384">MLDSGIAVKGIPPARQVVILKIDLQLSRAPYSLFRLAIDPMKTTRHRRIRHDHASEVAEDYVEAIADAIERSGSCRAADLVSLFGVTHATVSNTVSRLQRDGFVNTEPYQPIELTPAGRRLATKARQRHEVVEAFLKKLGVSDRAAAIDSEGIEHHVSKETLAAMKQVLEKGWPK</sequence>
<protein>
    <recommendedName>
        <fullName evidence="4">Transcriptional regulator MntR</fullName>
    </recommendedName>
    <alternativeName>
        <fullName evidence="13">Manganese transport regulator</fullName>
    </alternativeName>
</protein>
<dbReference type="InterPro" id="IPR036421">
    <property type="entry name" value="Fe_dep_repressor_sf"/>
</dbReference>
<evidence type="ECO:0000256" key="12">
    <source>
        <dbReference type="ARBA" id="ARBA00025185"/>
    </source>
</evidence>